<evidence type="ECO:0000313" key="2">
    <source>
        <dbReference type="Proteomes" id="UP000006729"/>
    </source>
</evidence>
<dbReference type="Proteomes" id="UP000006729">
    <property type="component" value="Chromosome 4"/>
</dbReference>
<gene>
    <name evidence="1" type="ORF">POPTR_004G153850v4</name>
</gene>
<sequence length="65" mass="7468">MLLLWRCTVLLLHMNGGCGDSHQNMVCHSHRMLYIFNYLGVTSIPERHFLTFTDEVGPKFQLSTG</sequence>
<accession>A0ACC0T576</accession>
<name>A0ACC0T576_POPTR</name>
<comment type="caution">
    <text evidence="1">The sequence shown here is derived from an EMBL/GenBank/DDBJ whole genome shotgun (WGS) entry which is preliminary data.</text>
</comment>
<organism evidence="1 2">
    <name type="scientific">Populus trichocarpa</name>
    <name type="common">Western balsam poplar</name>
    <name type="synonym">Populus balsamifera subsp. trichocarpa</name>
    <dbReference type="NCBI Taxonomy" id="3694"/>
    <lineage>
        <taxon>Eukaryota</taxon>
        <taxon>Viridiplantae</taxon>
        <taxon>Streptophyta</taxon>
        <taxon>Embryophyta</taxon>
        <taxon>Tracheophyta</taxon>
        <taxon>Spermatophyta</taxon>
        <taxon>Magnoliopsida</taxon>
        <taxon>eudicotyledons</taxon>
        <taxon>Gunneridae</taxon>
        <taxon>Pentapetalae</taxon>
        <taxon>rosids</taxon>
        <taxon>fabids</taxon>
        <taxon>Malpighiales</taxon>
        <taxon>Salicaceae</taxon>
        <taxon>Saliceae</taxon>
        <taxon>Populus</taxon>
    </lineage>
</organism>
<reference evidence="1 2" key="1">
    <citation type="journal article" date="2006" name="Science">
        <title>The genome of black cottonwood, Populus trichocarpa (Torr. &amp; Gray).</title>
        <authorList>
            <person name="Tuskan G.A."/>
            <person name="Difazio S."/>
            <person name="Jansson S."/>
            <person name="Bohlmann J."/>
            <person name="Grigoriev I."/>
            <person name="Hellsten U."/>
            <person name="Putnam N."/>
            <person name="Ralph S."/>
            <person name="Rombauts S."/>
            <person name="Salamov A."/>
            <person name="Schein J."/>
            <person name="Sterck L."/>
            <person name="Aerts A."/>
            <person name="Bhalerao R.R."/>
            <person name="Bhalerao R.P."/>
            <person name="Blaudez D."/>
            <person name="Boerjan W."/>
            <person name="Brun A."/>
            <person name="Brunner A."/>
            <person name="Busov V."/>
            <person name="Campbell M."/>
            <person name="Carlson J."/>
            <person name="Chalot M."/>
            <person name="Chapman J."/>
            <person name="Chen G.L."/>
            <person name="Cooper D."/>
            <person name="Coutinho P.M."/>
            <person name="Couturier J."/>
            <person name="Covert S."/>
            <person name="Cronk Q."/>
            <person name="Cunningham R."/>
            <person name="Davis J."/>
            <person name="Degroeve S."/>
            <person name="Dejardin A."/>
            <person name="Depamphilis C."/>
            <person name="Detter J."/>
            <person name="Dirks B."/>
            <person name="Dubchak I."/>
            <person name="Duplessis S."/>
            <person name="Ehlting J."/>
            <person name="Ellis B."/>
            <person name="Gendler K."/>
            <person name="Goodstein D."/>
            <person name="Gribskov M."/>
            <person name="Grimwood J."/>
            <person name="Groover A."/>
            <person name="Gunter L."/>
            <person name="Hamberger B."/>
            <person name="Heinze B."/>
            <person name="Helariutta Y."/>
            <person name="Henrissat B."/>
            <person name="Holligan D."/>
            <person name="Holt R."/>
            <person name="Huang W."/>
            <person name="Islam-Faridi N."/>
            <person name="Jones S."/>
            <person name="Jones-Rhoades M."/>
            <person name="Jorgensen R."/>
            <person name="Joshi C."/>
            <person name="Kangasjarvi J."/>
            <person name="Karlsson J."/>
            <person name="Kelleher C."/>
            <person name="Kirkpatrick R."/>
            <person name="Kirst M."/>
            <person name="Kohler A."/>
            <person name="Kalluri U."/>
            <person name="Larimer F."/>
            <person name="Leebens-Mack J."/>
            <person name="Leple J.C."/>
            <person name="Locascio P."/>
            <person name="Lou Y."/>
            <person name="Lucas S."/>
            <person name="Martin F."/>
            <person name="Montanini B."/>
            <person name="Napoli C."/>
            <person name="Nelson D.R."/>
            <person name="Nelson C."/>
            <person name="Nieminen K."/>
            <person name="Nilsson O."/>
            <person name="Pereda V."/>
            <person name="Peter G."/>
            <person name="Philippe R."/>
            <person name="Pilate G."/>
            <person name="Poliakov A."/>
            <person name="Razumovskaya J."/>
            <person name="Richardson P."/>
            <person name="Rinaldi C."/>
            <person name="Ritland K."/>
            <person name="Rouze P."/>
            <person name="Ryaboy D."/>
            <person name="Schmutz J."/>
            <person name="Schrader J."/>
            <person name="Segerman B."/>
            <person name="Shin H."/>
            <person name="Siddiqui A."/>
            <person name="Sterky F."/>
            <person name="Terry A."/>
            <person name="Tsai C.J."/>
            <person name="Uberbacher E."/>
            <person name="Unneberg P."/>
            <person name="Vahala J."/>
            <person name="Wall K."/>
            <person name="Wessler S."/>
            <person name="Yang G."/>
            <person name="Yin T."/>
            <person name="Douglas C."/>
            <person name="Marra M."/>
            <person name="Sandberg G."/>
            <person name="Van de Peer Y."/>
            <person name="Rokhsar D."/>
        </authorList>
    </citation>
    <scope>NUCLEOTIDE SEQUENCE [LARGE SCALE GENOMIC DNA]</scope>
    <source>
        <strain evidence="2">cv. Nisqually</strain>
    </source>
</reference>
<evidence type="ECO:0000313" key="1">
    <source>
        <dbReference type="EMBL" id="KAI9396572.1"/>
    </source>
</evidence>
<keyword evidence="2" id="KW-1185">Reference proteome</keyword>
<dbReference type="EMBL" id="CM009293">
    <property type="protein sequence ID" value="KAI9396572.1"/>
    <property type="molecule type" value="Genomic_DNA"/>
</dbReference>
<protein>
    <submittedName>
        <fullName evidence="1">Uncharacterized protein</fullName>
    </submittedName>
</protein>
<proteinExistence type="predicted"/>